<reference evidence="1 2" key="1">
    <citation type="submission" date="2019-07" db="EMBL/GenBank/DDBJ databases">
        <title>Full genome sequence of Humibacter sp. WJ7-1.</title>
        <authorList>
            <person name="Im W.-T."/>
        </authorList>
    </citation>
    <scope>NUCLEOTIDE SEQUENCE [LARGE SCALE GENOMIC DNA]</scope>
    <source>
        <strain evidence="1 2">WJ7-1</strain>
    </source>
</reference>
<proteinExistence type="predicted"/>
<protein>
    <submittedName>
        <fullName evidence="1">Fe-S cluster assembly protein HesB</fullName>
    </submittedName>
</protein>
<dbReference type="InterPro" id="IPR035903">
    <property type="entry name" value="HesB-like_dom_sf"/>
</dbReference>
<dbReference type="OrthoDB" id="4868950at2"/>
<dbReference type="KEGG" id="huw:FPZ11_15295"/>
<name>A0A5B8M7H4_9MICO</name>
<evidence type="ECO:0000313" key="2">
    <source>
        <dbReference type="Proteomes" id="UP000320216"/>
    </source>
</evidence>
<dbReference type="EMBL" id="CP042305">
    <property type="protein sequence ID" value="QDZ15954.1"/>
    <property type="molecule type" value="Genomic_DNA"/>
</dbReference>
<keyword evidence="2" id="KW-1185">Reference proteome</keyword>
<evidence type="ECO:0000313" key="1">
    <source>
        <dbReference type="EMBL" id="QDZ15954.1"/>
    </source>
</evidence>
<dbReference type="SUPFAM" id="SSF89360">
    <property type="entry name" value="HesB-like domain"/>
    <property type="match status" value="1"/>
</dbReference>
<dbReference type="AlphaFoldDB" id="A0A5B8M7H4"/>
<organism evidence="1 2">
    <name type="scientific">Humibacter ginsenosidimutans</name>
    <dbReference type="NCBI Taxonomy" id="2599293"/>
    <lineage>
        <taxon>Bacteria</taxon>
        <taxon>Bacillati</taxon>
        <taxon>Actinomycetota</taxon>
        <taxon>Actinomycetes</taxon>
        <taxon>Micrococcales</taxon>
        <taxon>Microbacteriaceae</taxon>
        <taxon>Humibacter</taxon>
    </lineage>
</organism>
<accession>A0A5B8M7H4</accession>
<gene>
    <name evidence="1" type="ORF">FPZ11_15295</name>
</gene>
<sequence>MLTLTDNASTIVKTLTAQAVDSPDGGLRITNSDTSDTAFSVSVTPAPDAHDQVISSGDARVFVDENASALLADKELDAQLDEQGAVHFALGLQSQ</sequence>
<dbReference type="RefSeq" id="WP_146321958.1">
    <property type="nucleotide sequence ID" value="NZ_CP042305.1"/>
</dbReference>
<dbReference type="Gene3D" id="2.60.300.12">
    <property type="entry name" value="HesB-like domain"/>
    <property type="match status" value="1"/>
</dbReference>
<dbReference type="Proteomes" id="UP000320216">
    <property type="component" value="Chromosome"/>
</dbReference>